<gene>
    <name evidence="2" type="ORF">GXW79_19175</name>
</gene>
<feature type="domain" description="Nudix hydrolase" evidence="1">
    <location>
        <begin position="117"/>
        <end position="256"/>
    </location>
</feature>
<dbReference type="RefSeq" id="WP_211876073.1">
    <property type="nucleotide sequence ID" value="NZ_JAAEDH010000028.1"/>
</dbReference>
<dbReference type="GO" id="GO:0003824">
    <property type="term" value="F:catalytic activity"/>
    <property type="evidence" value="ECO:0007669"/>
    <property type="project" value="UniProtKB-ARBA"/>
</dbReference>
<dbReference type="AlphaFoldDB" id="A0AAF1KN67"/>
<organism evidence="2 3">
    <name type="scientific">Plastoroseomonas arctica</name>
    <dbReference type="NCBI Taxonomy" id="1509237"/>
    <lineage>
        <taxon>Bacteria</taxon>
        <taxon>Pseudomonadati</taxon>
        <taxon>Pseudomonadota</taxon>
        <taxon>Alphaproteobacteria</taxon>
        <taxon>Acetobacterales</taxon>
        <taxon>Acetobacteraceae</taxon>
        <taxon>Plastoroseomonas</taxon>
    </lineage>
</organism>
<dbReference type="Pfam" id="PF15916">
    <property type="entry name" value="DUF4743"/>
    <property type="match status" value="1"/>
</dbReference>
<keyword evidence="3" id="KW-1185">Reference proteome</keyword>
<dbReference type="EMBL" id="JAAEDH010000028">
    <property type="protein sequence ID" value="MBR0657206.1"/>
    <property type="molecule type" value="Genomic_DNA"/>
</dbReference>
<dbReference type="CDD" id="cd03676">
    <property type="entry name" value="NUDIX_Tnr3_like"/>
    <property type="match status" value="1"/>
</dbReference>
<comment type="caution">
    <text evidence="2">The sequence shown here is derived from an EMBL/GenBank/DDBJ whole genome shotgun (WGS) entry which is preliminary data.</text>
</comment>
<evidence type="ECO:0000313" key="3">
    <source>
        <dbReference type="Proteomes" id="UP001196068"/>
    </source>
</evidence>
<sequence length="283" mass="30422">MTGFQRHIDACNNLASPAGYLAFRIEGVQVGWIGPEFCRALTFFPRDIHFDAEGVTLAWRLRGPGARSEALARLLPPLAAAGHLRIRDELFDIRAESAGPVLGVLDRGALPAFGVMSQGVHVNGLVRRADGLHVWVGFRSKHKPVAPGLIDNIVAGGIPAGLTPDECLMKEAAEEAGLDAALAVQARPVGRVSYVMREAAGGVRRDVLHCYDLDVPEGVVPVPHDDEVERFELWPVVRLVEAVRDGDGVKFNVNLVFLDLFLREGLVADPGGVLRAGLDQGPA</sequence>
<dbReference type="PROSITE" id="PS51462">
    <property type="entry name" value="NUDIX"/>
    <property type="match status" value="1"/>
</dbReference>
<dbReference type="SUPFAM" id="SSF55811">
    <property type="entry name" value="Nudix"/>
    <property type="match status" value="1"/>
</dbReference>
<dbReference type="InterPro" id="IPR000086">
    <property type="entry name" value="NUDIX_hydrolase_dom"/>
</dbReference>
<evidence type="ECO:0000313" key="2">
    <source>
        <dbReference type="EMBL" id="MBR0657206.1"/>
    </source>
</evidence>
<evidence type="ECO:0000259" key="1">
    <source>
        <dbReference type="PROSITE" id="PS51462"/>
    </source>
</evidence>
<dbReference type="Gene3D" id="3.90.79.10">
    <property type="entry name" value="Nucleoside Triphosphate Pyrophosphohydrolase"/>
    <property type="match status" value="1"/>
</dbReference>
<accession>A0AAF1KN67</accession>
<dbReference type="Proteomes" id="UP001196068">
    <property type="component" value="Unassembled WGS sequence"/>
</dbReference>
<protein>
    <submittedName>
        <fullName evidence="2">DUF4743 domain-containing protein</fullName>
    </submittedName>
</protein>
<reference evidence="2" key="1">
    <citation type="submission" date="2020-01" db="EMBL/GenBank/DDBJ databases">
        <authorList>
            <person name="Rat A."/>
        </authorList>
    </citation>
    <scope>NUCLEOTIDE SEQUENCE</scope>
    <source>
        <strain evidence="2">LMG 28251</strain>
    </source>
</reference>
<name>A0AAF1KN67_9PROT</name>
<proteinExistence type="predicted"/>
<dbReference type="Pfam" id="PF00293">
    <property type="entry name" value="NUDIX"/>
    <property type="match status" value="1"/>
</dbReference>
<reference evidence="2" key="2">
    <citation type="journal article" date="2021" name="Syst. Appl. Microbiol.">
        <title>Roseomonas hellenica sp. nov., isolated from roots of wild-growing Alkanna tinctoria.</title>
        <authorList>
            <person name="Rat A."/>
            <person name="Naranjo H.D."/>
            <person name="Lebbe L."/>
            <person name="Cnockaert M."/>
            <person name="Krigas N."/>
            <person name="Grigoriadou K."/>
            <person name="Maloupa E."/>
            <person name="Willems A."/>
        </authorList>
    </citation>
    <scope>NUCLEOTIDE SEQUENCE</scope>
    <source>
        <strain evidence="2">LMG 28251</strain>
    </source>
</reference>
<dbReference type="InterPro" id="IPR015797">
    <property type="entry name" value="NUDIX_hydrolase-like_dom_sf"/>
</dbReference>
<dbReference type="InterPro" id="IPR031804">
    <property type="entry name" value="DUF4743"/>
</dbReference>